<keyword evidence="8" id="KW-1185">Reference proteome</keyword>
<evidence type="ECO:0000313" key="7">
    <source>
        <dbReference type="EMBL" id="WNO54062.1"/>
    </source>
</evidence>
<keyword evidence="3 6" id="KW-0812">Transmembrane</keyword>
<dbReference type="PANTHER" id="PTHR30250">
    <property type="entry name" value="PST FAMILY PREDICTED COLANIC ACID TRANSPORTER"/>
    <property type="match status" value="1"/>
</dbReference>
<dbReference type="InterPro" id="IPR050833">
    <property type="entry name" value="Poly_Biosynth_Transport"/>
</dbReference>
<dbReference type="InterPro" id="IPR002797">
    <property type="entry name" value="Polysacc_synth"/>
</dbReference>
<name>A0ABZ0BA20_9SPHN</name>
<feature type="transmembrane region" description="Helical" evidence="6">
    <location>
        <begin position="24"/>
        <end position="46"/>
    </location>
</feature>
<sequence>MNDPSPSSTTADRPRGLRAAAQNLGWLLANRGLLAVLSIVYLGIAARALSIHDFGRFALITGASRALATLVMFQTWQIVVQYGVEPLHMRDEGRLARLFRACAILDGASAVVGIGLAILILDLWGDDFGIGPALWRDTVIFLVVQLVTLRSTPLGILRLRDRFSLAALADSMTPLTRFIGALIALAVMPTVQGFLYVWAAAEIVTAAVYWTIMARTGDLGRIWRARAGGRRVFDDNPGITKFALSTCANSTLGLSSNQVPLLLVGGFVGPGAAGMFRLAFQIANALAKLSQLIARAAFPEIVRLVRTRGAANLYRMLGKIFAGSSLAALVILALVAVAGKTLLTLIGGPEYAAAYVVLLWLAAAGCMELSAVGFEPLLMAVHRAPTALWSRAVAAAVMVAATVALLPRLGAVGAAIGVFMGSILAALLLGVNSIRHARRDVGDAA</sequence>
<evidence type="ECO:0000256" key="5">
    <source>
        <dbReference type="ARBA" id="ARBA00023136"/>
    </source>
</evidence>
<keyword evidence="4 6" id="KW-1133">Transmembrane helix</keyword>
<dbReference type="Proteomes" id="UP001302249">
    <property type="component" value="Chromosome"/>
</dbReference>
<proteinExistence type="predicted"/>
<evidence type="ECO:0000256" key="4">
    <source>
        <dbReference type="ARBA" id="ARBA00022989"/>
    </source>
</evidence>
<protein>
    <submittedName>
        <fullName evidence="7">Lipopolysaccharide biosynthesis protein</fullName>
    </submittedName>
</protein>
<feature type="transmembrane region" description="Helical" evidence="6">
    <location>
        <begin position="316"/>
        <end position="339"/>
    </location>
</feature>
<reference evidence="7 8" key="1">
    <citation type="submission" date="2023-09" db="EMBL/GenBank/DDBJ databases">
        <authorList>
            <person name="Rey-Velasco X."/>
        </authorList>
    </citation>
    <scope>NUCLEOTIDE SEQUENCE [LARGE SCALE GENOMIC DNA]</scope>
    <source>
        <strain evidence="7 8">W311</strain>
    </source>
</reference>
<feature type="transmembrane region" description="Helical" evidence="6">
    <location>
        <begin position="133"/>
        <end position="151"/>
    </location>
</feature>
<gene>
    <name evidence="7" type="ORF">RPR59_02040</name>
</gene>
<comment type="subcellular location">
    <subcellularLocation>
        <location evidence="1">Cell membrane</location>
        <topology evidence="1">Multi-pass membrane protein</topology>
    </subcellularLocation>
</comment>
<evidence type="ECO:0000313" key="8">
    <source>
        <dbReference type="Proteomes" id="UP001302249"/>
    </source>
</evidence>
<keyword evidence="2" id="KW-1003">Cell membrane</keyword>
<feature type="transmembrane region" description="Helical" evidence="6">
    <location>
        <begin position="351"/>
        <end position="374"/>
    </location>
</feature>
<evidence type="ECO:0000256" key="2">
    <source>
        <dbReference type="ARBA" id="ARBA00022475"/>
    </source>
</evidence>
<evidence type="ECO:0000256" key="3">
    <source>
        <dbReference type="ARBA" id="ARBA00022692"/>
    </source>
</evidence>
<dbReference type="EMBL" id="CP135076">
    <property type="protein sequence ID" value="WNO54062.1"/>
    <property type="molecule type" value="Genomic_DNA"/>
</dbReference>
<feature type="transmembrane region" description="Helical" evidence="6">
    <location>
        <begin position="98"/>
        <end position="121"/>
    </location>
</feature>
<organism evidence="7 8">
    <name type="scientific">Stakelama saccharophila</name>
    <dbReference type="NCBI Taxonomy" id="3075605"/>
    <lineage>
        <taxon>Bacteria</taxon>
        <taxon>Pseudomonadati</taxon>
        <taxon>Pseudomonadota</taxon>
        <taxon>Alphaproteobacteria</taxon>
        <taxon>Sphingomonadales</taxon>
        <taxon>Sphingomonadaceae</taxon>
        <taxon>Stakelama</taxon>
    </lineage>
</organism>
<feature type="transmembrane region" description="Helical" evidence="6">
    <location>
        <begin position="386"/>
        <end position="406"/>
    </location>
</feature>
<evidence type="ECO:0000256" key="6">
    <source>
        <dbReference type="SAM" id="Phobius"/>
    </source>
</evidence>
<keyword evidence="5 6" id="KW-0472">Membrane</keyword>
<dbReference type="Pfam" id="PF01943">
    <property type="entry name" value="Polysacc_synt"/>
    <property type="match status" value="1"/>
</dbReference>
<feature type="transmembrane region" description="Helical" evidence="6">
    <location>
        <begin position="412"/>
        <end position="431"/>
    </location>
</feature>
<evidence type="ECO:0000256" key="1">
    <source>
        <dbReference type="ARBA" id="ARBA00004651"/>
    </source>
</evidence>
<dbReference type="RefSeq" id="WP_313916154.1">
    <property type="nucleotide sequence ID" value="NZ_CP135076.1"/>
</dbReference>
<dbReference type="PANTHER" id="PTHR30250:SF31">
    <property type="entry name" value="INNER MEMBRANE PROTEIN YGHQ"/>
    <property type="match status" value="1"/>
</dbReference>
<accession>A0ABZ0BA20</accession>